<evidence type="ECO:0000313" key="1">
    <source>
        <dbReference type="EMBL" id="EJW72857.1"/>
    </source>
</evidence>
<name>J9E793_WUCBA</name>
<gene>
    <name evidence="1" type="ORF">WUBG_16235</name>
</gene>
<sequence length="49" mass="5804">MKVRQNIEEFTTHYTRTAEAIQELINTMAEHFEKCDNILDDHLKNARNA</sequence>
<protein>
    <submittedName>
        <fullName evidence="1">Uncharacterized protein</fullName>
    </submittedName>
</protein>
<reference evidence="2" key="1">
    <citation type="submission" date="2012-08" db="EMBL/GenBank/DDBJ databases">
        <title>The Genome Sequence of Wuchereria bancrofti.</title>
        <authorList>
            <person name="Nutman T.B."/>
            <person name="Fink D.L."/>
            <person name="Russ C."/>
            <person name="Young S."/>
            <person name="Zeng Q."/>
            <person name="Koehrsen M."/>
            <person name="Alvarado L."/>
            <person name="Berlin A."/>
            <person name="Chapman S.B."/>
            <person name="Chen Z."/>
            <person name="Freedman E."/>
            <person name="Gellesch M."/>
            <person name="Goldberg J."/>
            <person name="Griggs A."/>
            <person name="Gujja S."/>
            <person name="Heilman E.R."/>
            <person name="Heiman D."/>
            <person name="Hepburn T."/>
            <person name="Howarth C."/>
            <person name="Jen D."/>
            <person name="Larson L."/>
            <person name="Lewis B."/>
            <person name="Mehta T."/>
            <person name="Park D."/>
            <person name="Pearson M."/>
            <person name="Roberts A."/>
            <person name="Saif S."/>
            <person name="Shea T."/>
            <person name="Shenoy N."/>
            <person name="Sisk P."/>
            <person name="Stolte C."/>
            <person name="Sykes S."/>
            <person name="Walk T."/>
            <person name="White J."/>
            <person name="Yandava C."/>
            <person name="Haas B."/>
            <person name="Henn M.R."/>
            <person name="Nusbaum C."/>
            <person name="Birren B."/>
        </authorList>
    </citation>
    <scope>NUCLEOTIDE SEQUENCE [LARGE SCALE GENOMIC DNA]</scope>
    <source>
        <strain evidence="2">NA</strain>
    </source>
</reference>
<organism evidence="1 2">
    <name type="scientific">Wuchereria bancrofti</name>
    <dbReference type="NCBI Taxonomy" id="6293"/>
    <lineage>
        <taxon>Eukaryota</taxon>
        <taxon>Metazoa</taxon>
        <taxon>Ecdysozoa</taxon>
        <taxon>Nematoda</taxon>
        <taxon>Chromadorea</taxon>
        <taxon>Rhabditida</taxon>
        <taxon>Spirurina</taxon>
        <taxon>Spiruromorpha</taxon>
        <taxon>Filarioidea</taxon>
        <taxon>Onchocercidae</taxon>
        <taxon>Wuchereria</taxon>
    </lineage>
</organism>
<accession>J9E793</accession>
<comment type="caution">
    <text evidence="1">The sequence shown here is derived from an EMBL/GenBank/DDBJ whole genome shotgun (WGS) entry which is preliminary data.</text>
</comment>
<proteinExistence type="predicted"/>
<dbReference type="EMBL" id="ADBV01015232">
    <property type="protein sequence ID" value="EJW72857.1"/>
    <property type="molecule type" value="Genomic_DNA"/>
</dbReference>
<evidence type="ECO:0000313" key="2">
    <source>
        <dbReference type="Proteomes" id="UP000004810"/>
    </source>
</evidence>
<dbReference type="AlphaFoldDB" id="J9E793"/>
<dbReference type="Proteomes" id="UP000004810">
    <property type="component" value="Unassembled WGS sequence"/>
</dbReference>